<dbReference type="OrthoDB" id="8062037at2759"/>
<name>A0A8H3FEI5_9LECA</name>
<dbReference type="PROSITE" id="PS50089">
    <property type="entry name" value="ZF_RING_2"/>
    <property type="match status" value="1"/>
</dbReference>
<sequence>MARPAIYSIDAACGCSLTACANGLFANPDPRAHLCVSLGDEIWRKYGGDGHSEVRRRLYGMLGLGQDFSAEERSGLGASLPDYWKALIRGAVRKDPHLNGEEKNKFYRALSLGLPSAEEQAAWVRADDERIASFEQLNMTDPDSPYSHDEESSALASPTQGRGSLFEESRSPQRRRRQRAESPSRSSYEHMSLIEGLRSPPRPRRQRAESPSRPSYEHMSLVEGLRPTPRLGPQLADSVRAPQTGSSSSSRQRPPVRNHITEPALAANERPGPRPDSRIQTLLEQQCEICKDGIDNGRRVEKCRRCVARYHGRCLERWLGGCREEGNRERCPHCQRNWDPE</sequence>
<organism evidence="4 5">
    <name type="scientific">Imshaugia aleurites</name>
    <dbReference type="NCBI Taxonomy" id="172621"/>
    <lineage>
        <taxon>Eukaryota</taxon>
        <taxon>Fungi</taxon>
        <taxon>Dikarya</taxon>
        <taxon>Ascomycota</taxon>
        <taxon>Pezizomycotina</taxon>
        <taxon>Lecanoromycetes</taxon>
        <taxon>OSLEUM clade</taxon>
        <taxon>Lecanoromycetidae</taxon>
        <taxon>Lecanorales</taxon>
        <taxon>Lecanorineae</taxon>
        <taxon>Parmeliaceae</taxon>
        <taxon>Imshaugia</taxon>
    </lineage>
</organism>
<keyword evidence="1" id="KW-0862">Zinc</keyword>
<evidence type="ECO:0000313" key="4">
    <source>
        <dbReference type="EMBL" id="CAF9920503.1"/>
    </source>
</evidence>
<dbReference type="GO" id="GO:0008270">
    <property type="term" value="F:zinc ion binding"/>
    <property type="evidence" value="ECO:0007669"/>
    <property type="project" value="UniProtKB-KW"/>
</dbReference>
<evidence type="ECO:0000259" key="3">
    <source>
        <dbReference type="PROSITE" id="PS50089"/>
    </source>
</evidence>
<feature type="region of interest" description="Disordered" evidence="2">
    <location>
        <begin position="138"/>
        <end position="275"/>
    </location>
</feature>
<dbReference type="SUPFAM" id="SSF57850">
    <property type="entry name" value="RING/U-box"/>
    <property type="match status" value="1"/>
</dbReference>
<reference evidence="4" key="1">
    <citation type="submission" date="2021-03" db="EMBL/GenBank/DDBJ databases">
        <authorList>
            <person name="Tagirdzhanova G."/>
        </authorList>
    </citation>
    <scope>NUCLEOTIDE SEQUENCE</scope>
</reference>
<dbReference type="AlphaFoldDB" id="A0A8H3FEI5"/>
<dbReference type="Gene3D" id="3.30.40.10">
    <property type="entry name" value="Zinc/RING finger domain, C3HC4 (zinc finger)"/>
    <property type="match status" value="1"/>
</dbReference>
<keyword evidence="1" id="KW-0863">Zinc-finger</keyword>
<proteinExistence type="predicted"/>
<feature type="domain" description="RING-type" evidence="3">
    <location>
        <begin position="287"/>
        <end position="335"/>
    </location>
</feature>
<accession>A0A8H3FEI5</accession>
<dbReference type="EMBL" id="CAJPDT010000025">
    <property type="protein sequence ID" value="CAF9920503.1"/>
    <property type="molecule type" value="Genomic_DNA"/>
</dbReference>
<evidence type="ECO:0000313" key="5">
    <source>
        <dbReference type="Proteomes" id="UP000664534"/>
    </source>
</evidence>
<gene>
    <name evidence="4" type="ORF">IMSHALPRED_004940</name>
</gene>
<keyword evidence="5" id="KW-1185">Reference proteome</keyword>
<evidence type="ECO:0000256" key="2">
    <source>
        <dbReference type="SAM" id="MobiDB-lite"/>
    </source>
</evidence>
<evidence type="ECO:0000256" key="1">
    <source>
        <dbReference type="PROSITE-ProRule" id="PRU00175"/>
    </source>
</evidence>
<dbReference type="InterPro" id="IPR013083">
    <property type="entry name" value="Znf_RING/FYVE/PHD"/>
</dbReference>
<comment type="caution">
    <text evidence="4">The sequence shown here is derived from an EMBL/GenBank/DDBJ whole genome shotgun (WGS) entry which is preliminary data.</text>
</comment>
<keyword evidence="1" id="KW-0479">Metal-binding</keyword>
<protein>
    <recommendedName>
        <fullName evidence="3">RING-type domain-containing protein</fullName>
    </recommendedName>
</protein>
<dbReference type="InterPro" id="IPR001841">
    <property type="entry name" value="Znf_RING"/>
</dbReference>
<dbReference type="Proteomes" id="UP000664534">
    <property type="component" value="Unassembled WGS sequence"/>
</dbReference>